<keyword evidence="4" id="KW-1185">Reference proteome</keyword>
<evidence type="ECO:0000313" key="3">
    <source>
        <dbReference type="Ensembl" id="ENSNBRP00000004024.1"/>
    </source>
</evidence>
<dbReference type="InterPro" id="IPR056771">
    <property type="entry name" value="FH3_FHOD1-3-like"/>
</dbReference>
<keyword evidence="1" id="KW-0009">Actin-binding</keyword>
<dbReference type="GO" id="GO:0051015">
    <property type="term" value="F:actin filament binding"/>
    <property type="evidence" value="ECO:0007669"/>
    <property type="project" value="TreeGrafter"/>
</dbReference>
<dbReference type="Pfam" id="PF24959">
    <property type="entry name" value="FH3_FHOD1-3"/>
    <property type="match status" value="1"/>
</dbReference>
<reference evidence="3" key="1">
    <citation type="submission" date="2025-08" db="UniProtKB">
        <authorList>
            <consortium name="Ensembl"/>
        </authorList>
    </citation>
    <scope>IDENTIFICATION</scope>
</reference>
<organism evidence="3 4">
    <name type="scientific">Neolamprologus brichardi</name>
    <name type="common">Fairy cichlid</name>
    <name type="synonym">Lamprologus brichardi</name>
    <dbReference type="NCBI Taxonomy" id="32507"/>
    <lineage>
        <taxon>Eukaryota</taxon>
        <taxon>Metazoa</taxon>
        <taxon>Chordata</taxon>
        <taxon>Craniata</taxon>
        <taxon>Vertebrata</taxon>
        <taxon>Euteleostomi</taxon>
        <taxon>Actinopterygii</taxon>
        <taxon>Neopterygii</taxon>
        <taxon>Teleostei</taxon>
        <taxon>Neoteleostei</taxon>
        <taxon>Acanthomorphata</taxon>
        <taxon>Ovalentaria</taxon>
        <taxon>Cichlomorphae</taxon>
        <taxon>Cichliformes</taxon>
        <taxon>Cichlidae</taxon>
        <taxon>African cichlids</taxon>
        <taxon>Pseudocrenilabrinae</taxon>
        <taxon>Lamprologini</taxon>
        <taxon>Neolamprologus</taxon>
    </lineage>
</organism>
<dbReference type="GO" id="GO:0005737">
    <property type="term" value="C:cytoplasm"/>
    <property type="evidence" value="ECO:0007669"/>
    <property type="project" value="TreeGrafter"/>
</dbReference>
<evidence type="ECO:0000313" key="4">
    <source>
        <dbReference type="Proteomes" id="UP000261580"/>
    </source>
</evidence>
<dbReference type="PANTHER" id="PTHR45920:SF2">
    <property type="entry name" value="FH1_FH2 DOMAIN-CONTAINING PROTEIN 1"/>
    <property type="match status" value="1"/>
</dbReference>
<evidence type="ECO:0000256" key="1">
    <source>
        <dbReference type="ARBA" id="ARBA00023203"/>
    </source>
</evidence>
<dbReference type="OMA" id="WVILICD"/>
<dbReference type="InterPro" id="IPR016024">
    <property type="entry name" value="ARM-type_fold"/>
</dbReference>
<dbReference type="Bgee" id="ENSNBRG00000003210">
    <property type="expression patterns" value="Expressed in zone of skin and 5 other cell types or tissues"/>
</dbReference>
<protein>
    <recommendedName>
        <fullName evidence="2">GBD/FH3 domain-containing protein</fullName>
    </recommendedName>
</protein>
<feature type="domain" description="GBD/FH3" evidence="2">
    <location>
        <begin position="1"/>
        <end position="137"/>
    </location>
</feature>
<proteinExistence type="predicted"/>
<dbReference type="STRING" id="32507.ENSNBRP00000004024"/>
<reference evidence="3" key="2">
    <citation type="submission" date="2025-09" db="UniProtKB">
        <authorList>
            <consortium name="Ensembl"/>
        </authorList>
    </citation>
    <scope>IDENTIFICATION</scope>
</reference>
<dbReference type="PANTHER" id="PTHR45920">
    <property type="entry name" value="FORMIN HOMOLOGY 2 DOMAIN CONTAINING, ISOFORM I"/>
    <property type="match status" value="1"/>
</dbReference>
<dbReference type="GeneTree" id="ENSGT00940000154807"/>
<dbReference type="InterPro" id="IPR011989">
    <property type="entry name" value="ARM-like"/>
</dbReference>
<dbReference type="GO" id="GO:0030866">
    <property type="term" value="P:cortical actin cytoskeleton organization"/>
    <property type="evidence" value="ECO:0007669"/>
    <property type="project" value="TreeGrafter"/>
</dbReference>
<dbReference type="GO" id="GO:0005856">
    <property type="term" value="C:cytoskeleton"/>
    <property type="evidence" value="ECO:0007669"/>
    <property type="project" value="TreeGrafter"/>
</dbReference>
<dbReference type="PROSITE" id="PS51232">
    <property type="entry name" value="GBD_FH3"/>
    <property type="match status" value="1"/>
</dbReference>
<sequence length="137" mass="15664">MLFVDGMNGVINHNETVQWLYTLTASSSRLVVKTALKLLIVFVEYSESNSPLLIRAVNTVAGQRGVKPWSYMMEVLEERNGADTELLVFAMTLINKVSNISKCEKVRSSEVQTRSLTLLRVLLRLWRRSRTRTRSTM</sequence>
<dbReference type="SUPFAM" id="SSF48371">
    <property type="entry name" value="ARM repeat"/>
    <property type="match status" value="1"/>
</dbReference>
<accession>A0A3Q4M7R5</accession>
<dbReference type="Ensembl" id="ENSNBRT00000004157.1">
    <property type="protein sequence ID" value="ENSNBRP00000004024.1"/>
    <property type="gene ID" value="ENSNBRG00000003210.1"/>
</dbReference>
<dbReference type="AlphaFoldDB" id="A0A3Q4M7R5"/>
<name>A0A3Q4M7R5_NEOBR</name>
<dbReference type="Proteomes" id="UP000261580">
    <property type="component" value="Unassembled WGS sequence"/>
</dbReference>
<dbReference type="InterPro" id="IPR014768">
    <property type="entry name" value="GBD/FH3_dom"/>
</dbReference>
<dbReference type="Gene3D" id="1.25.10.10">
    <property type="entry name" value="Leucine-rich Repeat Variant"/>
    <property type="match status" value="1"/>
</dbReference>
<evidence type="ECO:0000259" key="2">
    <source>
        <dbReference type="PROSITE" id="PS51232"/>
    </source>
</evidence>